<feature type="transmembrane region" description="Helical" evidence="5">
    <location>
        <begin position="78"/>
        <end position="96"/>
    </location>
</feature>
<feature type="domain" description="AMP-dependent synthetase/ligase" evidence="6">
    <location>
        <begin position="17"/>
        <end position="415"/>
    </location>
</feature>
<dbReference type="Gene3D" id="3.30.300.30">
    <property type="match status" value="1"/>
</dbReference>
<feature type="domain" description="AMP-binding enzyme C-terminal" evidence="7">
    <location>
        <begin position="459"/>
        <end position="574"/>
    </location>
</feature>
<dbReference type="SUPFAM" id="SSF56801">
    <property type="entry name" value="Acetyl-CoA synthetase-like"/>
    <property type="match status" value="1"/>
</dbReference>
<keyword evidence="2" id="KW-0436">Ligase</keyword>
<accession>A0A0F6RKK3</accession>
<dbReference type="PANTHER" id="PTHR22754">
    <property type="entry name" value="DISCO-INTERACTING PROTEIN 2 DIP2 -RELATED"/>
    <property type="match status" value="1"/>
</dbReference>
<dbReference type="InterPro" id="IPR045851">
    <property type="entry name" value="AMP-bd_C_sf"/>
</dbReference>
<dbReference type="EMBL" id="CP011304">
    <property type="protein sequence ID" value="AKE63895.1"/>
    <property type="molecule type" value="Genomic_DNA"/>
</dbReference>
<keyword evidence="5" id="KW-0812">Transmembrane</keyword>
<dbReference type="InterPro" id="IPR040097">
    <property type="entry name" value="FAAL/FAAC"/>
</dbReference>
<dbReference type="Pfam" id="PF23024">
    <property type="entry name" value="AMP-dom_DIP2-like"/>
    <property type="match status" value="1"/>
</dbReference>
<evidence type="ECO:0000256" key="5">
    <source>
        <dbReference type="SAM" id="Phobius"/>
    </source>
</evidence>
<evidence type="ECO:0000259" key="7">
    <source>
        <dbReference type="Pfam" id="PF23024"/>
    </source>
</evidence>
<dbReference type="HOGENOM" id="CLU_000022_23_7_3"/>
<proteinExistence type="inferred from homology"/>
<evidence type="ECO:0000259" key="6">
    <source>
        <dbReference type="Pfam" id="PF00501"/>
    </source>
</evidence>
<dbReference type="GO" id="GO:0016874">
    <property type="term" value="F:ligase activity"/>
    <property type="evidence" value="ECO:0007669"/>
    <property type="project" value="UniProtKB-KW"/>
</dbReference>
<dbReference type="InterPro" id="IPR020845">
    <property type="entry name" value="AMP-binding_CS"/>
</dbReference>
<keyword evidence="5" id="KW-1133">Transmembrane helix</keyword>
<dbReference type="GO" id="GO:0006633">
    <property type="term" value="P:fatty acid biosynthetic process"/>
    <property type="evidence" value="ECO:0007669"/>
    <property type="project" value="TreeGrafter"/>
</dbReference>
<protein>
    <submittedName>
        <fullName evidence="8">Peptide synthetase</fullName>
    </submittedName>
</protein>
<gene>
    <name evidence="8" type="ORF">MYAER_1543</name>
</gene>
<evidence type="ECO:0000256" key="4">
    <source>
        <dbReference type="ARBA" id="ARBA00023098"/>
    </source>
</evidence>
<dbReference type="CDD" id="cd05931">
    <property type="entry name" value="FAAL"/>
    <property type="match status" value="1"/>
</dbReference>
<name>A0A0F6RKK3_MICAE</name>
<dbReference type="InterPro" id="IPR000873">
    <property type="entry name" value="AMP-dep_synth/lig_dom"/>
</dbReference>
<dbReference type="PROSITE" id="PS00455">
    <property type="entry name" value="AMP_BINDING"/>
    <property type="match status" value="1"/>
</dbReference>
<keyword evidence="3" id="KW-0276">Fatty acid metabolism</keyword>
<dbReference type="FunFam" id="3.40.50.12780:FF:000013">
    <property type="entry name" value="Long-chain-fatty-acid--AMP ligase FadD32"/>
    <property type="match status" value="1"/>
</dbReference>
<evidence type="ECO:0000256" key="3">
    <source>
        <dbReference type="ARBA" id="ARBA00022832"/>
    </source>
</evidence>
<dbReference type="Pfam" id="PF00501">
    <property type="entry name" value="AMP-binding"/>
    <property type="match status" value="1"/>
</dbReference>
<dbReference type="InterPro" id="IPR042099">
    <property type="entry name" value="ANL_N_sf"/>
</dbReference>
<dbReference type="PATRIC" id="fig|1641812.3.peg.1594"/>
<evidence type="ECO:0000313" key="9">
    <source>
        <dbReference type="Proteomes" id="UP000034103"/>
    </source>
</evidence>
<dbReference type="GO" id="GO:0070566">
    <property type="term" value="F:adenylyltransferase activity"/>
    <property type="evidence" value="ECO:0007669"/>
    <property type="project" value="TreeGrafter"/>
</dbReference>
<dbReference type="GO" id="GO:0005886">
    <property type="term" value="C:plasma membrane"/>
    <property type="evidence" value="ECO:0007669"/>
    <property type="project" value="TreeGrafter"/>
</dbReference>
<evidence type="ECO:0000256" key="2">
    <source>
        <dbReference type="ARBA" id="ARBA00022598"/>
    </source>
</evidence>
<evidence type="ECO:0000313" key="8">
    <source>
        <dbReference type="EMBL" id="AKE63895.1"/>
    </source>
</evidence>
<dbReference type="GO" id="GO:0071766">
    <property type="term" value="P:Actinobacterium-type cell wall biogenesis"/>
    <property type="evidence" value="ECO:0007669"/>
    <property type="project" value="UniProtKB-ARBA"/>
</dbReference>
<dbReference type="Proteomes" id="UP000034103">
    <property type="component" value="Chromosome"/>
</dbReference>
<keyword evidence="5" id="KW-0472">Membrane</keyword>
<reference evidence="8 9" key="1">
    <citation type="journal article" date="2015" name="Genome Announc.">
        <title>Complete Genome Sequence of Microcystis aeruginosa NIES-2549, a Bloom-Forming Cyanobacterium from Lake Kasumigaura, Japan.</title>
        <authorList>
            <person name="Yamaguchi H."/>
            <person name="Suzuki S."/>
            <person name="Tanabe Y."/>
            <person name="Osana Y."/>
            <person name="Shimura Y."/>
            <person name="Ishida K."/>
            <person name="Kawachi M."/>
        </authorList>
    </citation>
    <scope>NUCLEOTIDE SEQUENCE [LARGE SCALE GENOMIC DNA]</scope>
    <source>
        <strain evidence="8 9">NIES-2549</strain>
    </source>
</reference>
<dbReference type="Gene3D" id="3.40.50.12780">
    <property type="entry name" value="N-terminal domain of ligase-like"/>
    <property type="match status" value="1"/>
</dbReference>
<organism evidence="8 9">
    <name type="scientific">Microcystis aeruginosa NIES-2549</name>
    <dbReference type="NCBI Taxonomy" id="1641812"/>
    <lineage>
        <taxon>Bacteria</taxon>
        <taxon>Bacillati</taxon>
        <taxon>Cyanobacteriota</taxon>
        <taxon>Cyanophyceae</taxon>
        <taxon>Oscillatoriophycideae</taxon>
        <taxon>Chroococcales</taxon>
        <taxon>Microcystaceae</taxon>
        <taxon>Microcystis</taxon>
    </lineage>
</organism>
<dbReference type="InterPro" id="IPR025110">
    <property type="entry name" value="AMP-bd_C"/>
</dbReference>
<keyword evidence="4" id="KW-0443">Lipid metabolism</keyword>
<dbReference type="AlphaFoldDB" id="A0A0F6RKK3"/>
<comment type="similarity">
    <text evidence="1">Belongs to the ATP-dependent AMP-binding enzyme family.</text>
</comment>
<sequence>MQFHIEATMKAITSILDTRAEQTPNQLAYIFLKDGQNQESSIDYKTLQQESKAIADSLLSLCRQGDRALLLYPQGLEFITAFLGCLYAGIVAVPAYPPKRNQKMSRLLAIIEDSRPQIILTTSSLVEKIKSTLESFLDLSVTRLLVTDNVNNNQDFKLHLPRISGDTLAFLQYTSGSTGAPKGVMISHDNVAHNSAYIQKAFQLTGKSVSMTWLPSFHDMGLIDGIIQPLYTGFLGVVMSPESFLKNPMLWLEAITKYQATHSGGPNLGYELCVQRITSEQQEMLDLSSWITAYNGAEPIRRKTMENFINKFQSSGFQSRYFYPCYGMAEATLMISGGNIEDEPVYLNVQSESLENNQVVEAEKDSKNYQELVGCGHVWENMAVKIVDPESCLECDENQVGEIWVSGSSVAQGYWQQEEKTIATFQAKLADGDQGNFFRTGDLGFRREGELFITGRIKDVIIIWGRNHYPQDVEYSVQQSHQALRLDSGAAFTIEVDNQDKLVIVQEVERTYLSKLNVNEVFSAIREAVALHHALQVYAIALIKPASILKTSSGKIQRQACRHAFLTNRLAIVAQWQQNKLS</sequence>
<evidence type="ECO:0000256" key="1">
    <source>
        <dbReference type="ARBA" id="ARBA00006432"/>
    </source>
</evidence>
<dbReference type="PANTHER" id="PTHR22754:SF32">
    <property type="entry name" value="DISCO-INTERACTING PROTEIN 2"/>
    <property type="match status" value="1"/>
</dbReference>